<evidence type="ECO:0000313" key="4">
    <source>
        <dbReference type="EMBL" id="WWC86278.1"/>
    </source>
</evidence>
<feature type="transmembrane region" description="Helical" evidence="2">
    <location>
        <begin position="261"/>
        <end position="282"/>
    </location>
</feature>
<evidence type="ECO:0000313" key="5">
    <source>
        <dbReference type="Proteomes" id="UP001355207"/>
    </source>
</evidence>
<dbReference type="InterPro" id="IPR045339">
    <property type="entry name" value="DUF6534"/>
</dbReference>
<keyword evidence="2" id="KW-0812">Transmembrane</keyword>
<dbReference type="Proteomes" id="UP001355207">
    <property type="component" value="Chromosome 1"/>
</dbReference>
<feature type="transmembrane region" description="Helical" evidence="2">
    <location>
        <begin position="104"/>
        <end position="130"/>
    </location>
</feature>
<reference evidence="4 5" key="1">
    <citation type="submission" date="2024-01" db="EMBL/GenBank/DDBJ databases">
        <title>Comparative genomics of Cryptococcus and Kwoniella reveals pathogenesis evolution and contrasting modes of karyotype evolution via chromosome fusion or intercentromeric recombination.</title>
        <authorList>
            <person name="Coelho M.A."/>
            <person name="David-Palma M."/>
            <person name="Shea T."/>
            <person name="Bowers K."/>
            <person name="McGinley-Smith S."/>
            <person name="Mohammad A.W."/>
            <person name="Gnirke A."/>
            <person name="Yurkov A.M."/>
            <person name="Nowrousian M."/>
            <person name="Sun S."/>
            <person name="Cuomo C.A."/>
            <person name="Heitman J."/>
        </authorList>
    </citation>
    <scope>NUCLEOTIDE SEQUENCE [LARGE SCALE GENOMIC DNA]</scope>
    <source>
        <strain evidence="4 5">CBS 6074</strain>
    </source>
</reference>
<gene>
    <name evidence="4" type="ORF">L201_001151</name>
</gene>
<feature type="transmembrane region" description="Helical" evidence="2">
    <location>
        <begin position="228"/>
        <end position="255"/>
    </location>
</feature>
<sequence>MSETITPATASVYWPSKWSYFDVYGPIQLGVGFNSLFLGLVWAGTYKYFDRYRDDKLRIKVFIGFLCLLTTVDTAMLWTLVLQLTYKPGDFIYALEVQAGHFGWARTIFSSTCAFLVQYYMIHTFFSFALKLRYQGSRHALLKKNLIRFSGFLLFLTALTGMIAAWVAPVYSKALVSDSNYNDLKKTQAVSFTWQLQYGAVLSVDIILTVVFSTYLHSVRTGFSSTNSVINALVIILLRNGLLVTSLQLATLLLYTLTSTYWIVFPAAFSSKLYVLTVLSLITKPRSVQSRSFEQTLKPPPGITRPLSGIVTENIAVATSSTISKGSGSNGSSTICQSCRSRVIPVTVTSANRRSHDDPIGSSGDNHSKGGLLSFTEFLGNGDNILEITPEEEEDKWLVDDNAENDLEKGLVKQKQQL</sequence>
<accession>A0AAX4JPA2</accession>
<dbReference type="GeneID" id="91091823"/>
<keyword evidence="5" id="KW-1185">Reference proteome</keyword>
<dbReference type="PANTHER" id="PTHR40465">
    <property type="entry name" value="CHROMOSOME 1, WHOLE GENOME SHOTGUN SEQUENCE"/>
    <property type="match status" value="1"/>
</dbReference>
<feature type="transmembrane region" description="Helical" evidence="2">
    <location>
        <begin position="192"/>
        <end position="216"/>
    </location>
</feature>
<evidence type="ECO:0000256" key="2">
    <source>
        <dbReference type="SAM" id="Phobius"/>
    </source>
</evidence>
<feature type="transmembrane region" description="Helical" evidence="2">
    <location>
        <begin position="27"/>
        <end position="49"/>
    </location>
</feature>
<name>A0AAX4JPA2_9TREE</name>
<feature type="domain" description="DUF6534" evidence="3">
    <location>
        <begin position="203"/>
        <end position="281"/>
    </location>
</feature>
<dbReference type="AlphaFoldDB" id="A0AAX4JPA2"/>
<feature type="transmembrane region" description="Helical" evidence="2">
    <location>
        <begin position="61"/>
        <end position="84"/>
    </location>
</feature>
<keyword evidence="2" id="KW-1133">Transmembrane helix</keyword>
<dbReference type="PANTHER" id="PTHR40465:SF1">
    <property type="entry name" value="DUF6534 DOMAIN-CONTAINING PROTEIN"/>
    <property type="match status" value="1"/>
</dbReference>
<evidence type="ECO:0000256" key="1">
    <source>
        <dbReference type="SAM" id="MobiDB-lite"/>
    </source>
</evidence>
<feature type="transmembrane region" description="Helical" evidence="2">
    <location>
        <begin position="151"/>
        <end position="172"/>
    </location>
</feature>
<evidence type="ECO:0000259" key="3">
    <source>
        <dbReference type="Pfam" id="PF20152"/>
    </source>
</evidence>
<proteinExistence type="predicted"/>
<feature type="region of interest" description="Disordered" evidence="1">
    <location>
        <begin position="348"/>
        <end position="368"/>
    </location>
</feature>
<organism evidence="4 5">
    <name type="scientific">Kwoniella dendrophila CBS 6074</name>
    <dbReference type="NCBI Taxonomy" id="1295534"/>
    <lineage>
        <taxon>Eukaryota</taxon>
        <taxon>Fungi</taxon>
        <taxon>Dikarya</taxon>
        <taxon>Basidiomycota</taxon>
        <taxon>Agaricomycotina</taxon>
        <taxon>Tremellomycetes</taxon>
        <taxon>Tremellales</taxon>
        <taxon>Cryptococcaceae</taxon>
        <taxon>Kwoniella</taxon>
    </lineage>
</organism>
<dbReference type="Pfam" id="PF20152">
    <property type="entry name" value="DUF6534"/>
    <property type="match status" value="1"/>
</dbReference>
<protein>
    <recommendedName>
        <fullName evidence="3">DUF6534 domain-containing protein</fullName>
    </recommendedName>
</protein>
<dbReference type="RefSeq" id="XP_066073041.1">
    <property type="nucleotide sequence ID" value="XM_066216944.1"/>
</dbReference>
<dbReference type="EMBL" id="CP144098">
    <property type="protein sequence ID" value="WWC86278.1"/>
    <property type="molecule type" value="Genomic_DNA"/>
</dbReference>
<keyword evidence="2" id="KW-0472">Membrane</keyword>